<accession>A0A512P8G8</accession>
<dbReference type="InterPro" id="IPR001647">
    <property type="entry name" value="HTH_TetR"/>
</dbReference>
<dbReference type="PRINTS" id="PR00455">
    <property type="entry name" value="HTHTETR"/>
</dbReference>
<dbReference type="GO" id="GO:0003700">
    <property type="term" value="F:DNA-binding transcription factor activity"/>
    <property type="evidence" value="ECO:0007669"/>
    <property type="project" value="TreeGrafter"/>
</dbReference>
<protein>
    <recommendedName>
        <fullName evidence="5">HTH tetR-type domain-containing protein</fullName>
    </recommendedName>
</protein>
<dbReference type="InterPro" id="IPR011075">
    <property type="entry name" value="TetR_C"/>
</dbReference>
<keyword evidence="1" id="KW-0805">Transcription regulation</keyword>
<sequence length="195" mass="21038">MEAPRRRGRTRSDSARLAVLEATRSLIAELGYERLSIERIAARAGVGKQTIYRWWPSKSAVIAEGLLEGMLMPGPFECPRTDDVVADVTAWFVAIVRGTRDPDTASLLRSLVAAASESRDVAARLEERVGGAPLAVEERLQAAVHEGAMHPQTPVTLLTEGLIGVLVLRALRREELGEQEAADVVAAMLTSSLTG</sequence>
<organism evidence="6 7">
    <name type="scientific">Cellulomonas soli</name>
    <dbReference type="NCBI Taxonomy" id="931535"/>
    <lineage>
        <taxon>Bacteria</taxon>
        <taxon>Bacillati</taxon>
        <taxon>Actinomycetota</taxon>
        <taxon>Actinomycetes</taxon>
        <taxon>Micrococcales</taxon>
        <taxon>Cellulomonadaceae</taxon>
        <taxon>Cellulomonas</taxon>
    </lineage>
</organism>
<dbReference type="InterPro" id="IPR009057">
    <property type="entry name" value="Homeodomain-like_sf"/>
</dbReference>
<dbReference type="InterPro" id="IPR036271">
    <property type="entry name" value="Tet_transcr_reg_TetR-rel_C_sf"/>
</dbReference>
<dbReference type="Gene3D" id="1.10.357.10">
    <property type="entry name" value="Tetracycline Repressor, domain 2"/>
    <property type="match status" value="1"/>
</dbReference>
<evidence type="ECO:0000256" key="1">
    <source>
        <dbReference type="ARBA" id="ARBA00023015"/>
    </source>
</evidence>
<dbReference type="RefSeq" id="WP_179561610.1">
    <property type="nucleotide sequence ID" value="NZ_BAABBJ010000005.1"/>
</dbReference>
<dbReference type="AlphaFoldDB" id="A0A512P8G8"/>
<proteinExistence type="predicted"/>
<dbReference type="Proteomes" id="UP000321798">
    <property type="component" value="Unassembled WGS sequence"/>
</dbReference>
<keyword evidence="3" id="KW-0804">Transcription</keyword>
<dbReference type="Pfam" id="PF16859">
    <property type="entry name" value="TetR_C_11"/>
    <property type="match status" value="1"/>
</dbReference>
<feature type="DNA-binding region" description="H-T-H motif" evidence="4">
    <location>
        <begin position="36"/>
        <end position="55"/>
    </location>
</feature>
<evidence type="ECO:0000256" key="2">
    <source>
        <dbReference type="ARBA" id="ARBA00023125"/>
    </source>
</evidence>
<comment type="caution">
    <text evidence="6">The sequence shown here is derived from an EMBL/GenBank/DDBJ whole genome shotgun (WGS) entry which is preliminary data.</text>
</comment>
<dbReference type="PANTHER" id="PTHR30055:SF148">
    <property type="entry name" value="TETR-FAMILY TRANSCRIPTIONAL REGULATOR"/>
    <property type="match status" value="1"/>
</dbReference>
<dbReference type="SUPFAM" id="SSF48498">
    <property type="entry name" value="Tetracyclin repressor-like, C-terminal domain"/>
    <property type="match status" value="1"/>
</dbReference>
<evidence type="ECO:0000259" key="5">
    <source>
        <dbReference type="PROSITE" id="PS50977"/>
    </source>
</evidence>
<keyword evidence="7" id="KW-1185">Reference proteome</keyword>
<dbReference type="InterPro" id="IPR050109">
    <property type="entry name" value="HTH-type_TetR-like_transc_reg"/>
</dbReference>
<evidence type="ECO:0000256" key="4">
    <source>
        <dbReference type="PROSITE-ProRule" id="PRU00335"/>
    </source>
</evidence>
<name>A0A512P8G8_9CELL</name>
<dbReference type="PANTHER" id="PTHR30055">
    <property type="entry name" value="HTH-TYPE TRANSCRIPTIONAL REGULATOR RUTR"/>
    <property type="match status" value="1"/>
</dbReference>
<dbReference type="PROSITE" id="PS50977">
    <property type="entry name" value="HTH_TETR_2"/>
    <property type="match status" value="1"/>
</dbReference>
<dbReference type="Pfam" id="PF00440">
    <property type="entry name" value="TetR_N"/>
    <property type="match status" value="1"/>
</dbReference>
<keyword evidence="2 4" id="KW-0238">DNA-binding</keyword>
<feature type="domain" description="HTH tetR-type" evidence="5">
    <location>
        <begin position="13"/>
        <end position="73"/>
    </location>
</feature>
<dbReference type="SUPFAM" id="SSF46689">
    <property type="entry name" value="Homeodomain-like"/>
    <property type="match status" value="1"/>
</dbReference>
<reference evidence="6 7" key="1">
    <citation type="submission" date="2019-07" db="EMBL/GenBank/DDBJ databases">
        <title>Whole genome shotgun sequence of Cellulomonas soli NBRC 109434.</title>
        <authorList>
            <person name="Hosoyama A."/>
            <person name="Uohara A."/>
            <person name="Ohji S."/>
            <person name="Ichikawa N."/>
        </authorList>
    </citation>
    <scope>NUCLEOTIDE SEQUENCE [LARGE SCALE GENOMIC DNA]</scope>
    <source>
        <strain evidence="6 7">NBRC 109434</strain>
    </source>
</reference>
<dbReference type="EMBL" id="BKAL01000001">
    <property type="protein sequence ID" value="GEP67503.1"/>
    <property type="molecule type" value="Genomic_DNA"/>
</dbReference>
<evidence type="ECO:0000313" key="6">
    <source>
        <dbReference type="EMBL" id="GEP67503.1"/>
    </source>
</evidence>
<gene>
    <name evidence="6" type="ORF">CSO01_02180</name>
</gene>
<evidence type="ECO:0000313" key="7">
    <source>
        <dbReference type="Proteomes" id="UP000321798"/>
    </source>
</evidence>
<evidence type="ECO:0000256" key="3">
    <source>
        <dbReference type="ARBA" id="ARBA00023163"/>
    </source>
</evidence>
<dbReference type="GO" id="GO:0000976">
    <property type="term" value="F:transcription cis-regulatory region binding"/>
    <property type="evidence" value="ECO:0007669"/>
    <property type="project" value="TreeGrafter"/>
</dbReference>